<dbReference type="Proteomes" id="UP000789702">
    <property type="component" value="Unassembled WGS sequence"/>
</dbReference>
<organism evidence="1 2">
    <name type="scientific">Dentiscutata heterogama</name>
    <dbReference type="NCBI Taxonomy" id="1316150"/>
    <lineage>
        <taxon>Eukaryota</taxon>
        <taxon>Fungi</taxon>
        <taxon>Fungi incertae sedis</taxon>
        <taxon>Mucoromycota</taxon>
        <taxon>Glomeromycotina</taxon>
        <taxon>Glomeromycetes</taxon>
        <taxon>Diversisporales</taxon>
        <taxon>Gigasporaceae</taxon>
        <taxon>Dentiscutata</taxon>
    </lineage>
</organism>
<evidence type="ECO:0000313" key="1">
    <source>
        <dbReference type="EMBL" id="CAG8671606.1"/>
    </source>
</evidence>
<keyword evidence="2" id="KW-1185">Reference proteome</keyword>
<comment type="caution">
    <text evidence="1">The sequence shown here is derived from an EMBL/GenBank/DDBJ whole genome shotgun (WGS) entry which is preliminary data.</text>
</comment>
<proteinExistence type="predicted"/>
<accession>A0ACA9NU00</accession>
<reference evidence="1" key="1">
    <citation type="submission" date="2021-06" db="EMBL/GenBank/DDBJ databases">
        <authorList>
            <person name="Kallberg Y."/>
            <person name="Tangrot J."/>
            <person name="Rosling A."/>
        </authorList>
    </citation>
    <scope>NUCLEOTIDE SEQUENCE</scope>
    <source>
        <strain evidence="1">IL203A</strain>
    </source>
</reference>
<evidence type="ECO:0000313" key="2">
    <source>
        <dbReference type="Proteomes" id="UP000789702"/>
    </source>
</evidence>
<name>A0ACA9NU00_9GLOM</name>
<feature type="non-terminal residue" evidence="1">
    <location>
        <position position="526"/>
    </location>
</feature>
<feature type="non-terminal residue" evidence="1">
    <location>
        <position position="1"/>
    </location>
</feature>
<protein>
    <submittedName>
        <fullName evidence="1">13775_t:CDS:1</fullName>
    </submittedName>
</protein>
<dbReference type="EMBL" id="CAJVPU010019424">
    <property type="protein sequence ID" value="CAG8671606.1"/>
    <property type="molecule type" value="Genomic_DNA"/>
</dbReference>
<gene>
    <name evidence="1" type="ORF">DHETER_LOCUS10209</name>
</gene>
<sequence>YKNVKKDILIDKNESLGLVLFYETESTKDICIPDILKVIFVQRTENLCFIEKNEEVKLFSIGSMQLLTRTLKFPPNIVNVLSSPDGTCVIAFTNDGFLNSKAYIYFLPFSEESQKGVEELKFCHLSYIIDKQIHLCYIDLNKSCFKSFLTKISVNRIELQFQRVTKLSLGFAKPKPLESLNNYSEITGKETNFQSDFEVGDCITIENENKLVTEIISNNCLKIEVSNQPMIDDGTNKAPQLSIFLERELALDYKKNFEDYINNMLERVKISTRKPADLLNQFKTYDKPYQDLFDDSVIRQQYASKIQLGEWIIQLCCLIPIQITIAKENKLVPLYNGLDVPENYNIKYDKDKEDCTDLISRKISFGWYEGIFKYLGDRKVKVISSMGEQSCGKSYLINHLAGTNFDGSAMRCTEGAWMSLTIKKEVVYVTLDFEGIGSSERHQQEDLLLTLLNASLSNMILFKNQFVINRHMSSTFQSFQNGANRLKNDYKIFKARLCMIIKDVPKHARKEIKKEFEQKFQKIVAK</sequence>